<sequence>MAKIDVRGMSCPQPILMTKNAIKSSPKNIEVLVDDNTARNNVSRFLQNQGYKLTVKNMDEESLIYGEK</sequence>
<accession>A0A1T5LJB3</accession>
<dbReference type="InterPro" id="IPR036868">
    <property type="entry name" value="TusA-like_sf"/>
</dbReference>
<comment type="similarity">
    <text evidence="1">Belongs to the sulfur carrier protein TusA family.</text>
</comment>
<dbReference type="PROSITE" id="PS01148">
    <property type="entry name" value="UPF0033"/>
    <property type="match status" value="1"/>
</dbReference>
<evidence type="ECO:0000259" key="2">
    <source>
        <dbReference type="PROSITE" id="PS01148"/>
    </source>
</evidence>
<name>A0A1T5LJB3_9FIRM</name>
<evidence type="ECO:0000313" key="4">
    <source>
        <dbReference type="Proteomes" id="UP000190285"/>
    </source>
</evidence>
<dbReference type="Proteomes" id="UP000190285">
    <property type="component" value="Unassembled WGS sequence"/>
</dbReference>
<dbReference type="EMBL" id="FUZT01000007">
    <property type="protein sequence ID" value="SKC76060.1"/>
    <property type="molecule type" value="Genomic_DNA"/>
</dbReference>
<dbReference type="PANTHER" id="PTHR33279">
    <property type="entry name" value="SULFUR CARRIER PROTEIN YEDF-RELATED"/>
    <property type="match status" value="1"/>
</dbReference>
<keyword evidence="4" id="KW-1185">Reference proteome</keyword>
<organism evidence="3 4">
    <name type="scientific">Maledivibacter halophilus</name>
    <dbReference type="NCBI Taxonomy" id="36842"/>
    <lineage>
        <taxon>Bacteria</taxon>
        <taxon>Bacillati</taxon>
        <taxon>Bacillota</taxon>
        <taxon>Clostridia</taxon>
        <taxon>Peptostreptococcales</taxon>
        <taxon>Caminicellaceae</taxon>
        <taxon>Maledivibacter</taxon>
    </lineage>
</organism>
<dbReference type="InterPro" id="IPR001455">
    <property type="entry name" value="TusA-like"/>
</dbReference>
<dbReference type="AlphaFoldDB" id="A0A1T5LJB3"/>
<dbReference type="SUPFAM" id="SSF64307">
    <property type="entry name" value="SirA-like"/>
    <property type="match status" value="1"/>
</dbReference>
<gene>
    <name evidence="3" type="ORF">SAMN02194393_02935</name>
</gene>
<dbReference type="STRING" id="36842.SAMN02194393_02935"/>
<dbReference type="GO" id="GO:0016740">
    <property type="term" value="F:transferase activity"/>
    <property type="evidence" value="ECO:0007669"/>
    <property type="project" value="UniProtKB-KW"/>
</dbReference>
<dbReference type="PANTHER" id="PTHR33279:SF6">
    <property type="entry name" value="SULFUR CARRIER PROTEIN YEDF-RELATED"/>
    <property type="match status" value="1"/>
</dbReference>
<dbReference type="OrthoDB" id="9797352at2"/>
<dbReference type="Gene3D" id="3.30.110.40">
    <property type="entry name" value="TusA-like domain"/>
    <property type="match status" value="1"/>
</dbReference>
<evidence type="ECO:0000256" key="1">
    <source>
        <dbReference type="ARBA" id="ARBA00008984"/>
    </source>
</evidence>
<dbReference type="CDD" id="cd03421">
    <property type="entry name" value="SirA_like_N"/>
    <property type="match status" value="1"/>
</dbReference>
<dbReference type="Pfam" id="PF01206">
    <property type="entry name" value="TusA"/>
    <property type="match status" value="1"/>
</dbReference>
<reference evidence="3 4" key="1">
    <citation type="submission" date="2017-02" db="EMBL/GenBank/DDBJ databases">
        <authorList>
            <person name="Peterson S.W."/>
        </authorList>
    </citation>
    <scope>NUCLEOTIDE SEQUENCE [LARGE SCALE GENOMIC DNA]</scope>
    <source>
        <strain evidence="3 4">M1</strain>
    </source>
</reference>
<keyword evidence="3" id="KW-0808">Transferase</keyword>
<feature type="domain" description="UPF0033" evidence="2">
    <location>
        <begin position="4"/>
        <end position="28"/>
    </location>
</feature>
<evidence type="ECO:0000313" key="3">
    <source>
        <dbReference type="EMBL" id="SKC76060.1"/>
    </source>
</evidence>
<proteinExistence type="inferred from homology"/>
<dbReference type="RefSeq" id="WP_079492595.1">
    <property type="nucleotide sequence ID" value="NZ_FUZT01000007.1"/>
</dbReference>
<protein>
    <submittedName>
        <fullName evidence="3">TusA-related sulfurtransferase</fullName>
    </submittedName>
</protein>